<dbReference type="EMBL" id="LAZR01047003">
    <property type="protein sequence ID" value="KKK95224.1"/>
    <property type="molecule type" value="Genomic_DNA"/>
</dbReference>
<accession>A0A0F9BXW9</accession>
<comment type="caution">
    <text evidence="1">The sequence shown here is derived from an EMBL/GenBank/DDBJ whole genome shotgun (WGS) entry which is preliminary data.</text>
</comment>
<feature type="non-terminal residue" evidence="1">
    <location>
        <position position="1"/>
    </location>
</feature>
<evidence type="ECO:0000313" key="1">
    <source>
        <dbReference type="EMBL" id="KKK95224.1"/>
    </source>
</evidence>
<gene>
    <name evidence="1" type="ORF">LCGC14_2674980</name>
</gene>
<proteinExistence type="predicted"/>
<protein>
    <submittedName>
        <fullName evidence="1">Uncharacterized protein</fullName>
    </submittedName>
</protein>
<name>A0A0F9BXW9_9ZZZZ</name>
<organism evidence="1">
    <name type="scientific">marine sediment metagenome</name>
    <dbReference type="NCBI Taxonomy" id="412755"/>
    <lineage>
        <taxon>unclassified sequences</taxon>
        <taxon>metagenomes</taxon>
        <taxon>ecological metagenomes</taxon>
    </lineage>
</organism>
<dbReference type="AlphaFoldDB" id="A0A0F9BXW9"/>
<reference evidence="1" key="1">
    <citation type="journal article" date="2015" name="Nature">
        <title>Complex archaea that bridge the gap between prokaryotes and eukaryotes.</title>
        <authorList>
            <person name="Spang A."/>
            <person name="Saw J.H."/>
            <person name="Jorgensen S.L."/>
            <person name="Zaremba-Niedzwiedzka K."/>
            <person name="Martijn J."/>
            <person name="Lind A.E."/>
            <person name="van Eijk R."/>
            <person name="Schleper C."/>
            <person name="Guy L."/>
            <person name="Ettema T.J."/>
        </authorList>
    </citation>
    <scope>NUCLEOTIDE SEQUENCE</scope>
</reference>
<sequence length="90" mass="10329">RYRDYLDENSQVSLLGIGLYAAAAHEDIDDWLKYSGDWITELVFLPPKGESLKKLKNLLEQLTTFEPRLYCTCGRALHTLESLIAELNKL</sequence>